<dbReference type="AlphaFoldDB" id="A0A392SFK8"/>
<dbReference type="EMBL" id="LXQA010375284">
    <property type="protein sequence ID" value="MCI47668.1"/>
    <property type="molecule type" value="Genomic_DNA"/>
</dbReference>
<feature type="non-terminal residue" evidence="1">
    <location>
        <position position="1"/>
    </location>
</feature>
<proteinExistence type="predicted"/>
<reference evidence="1 2" key="1">
    <citation type="journal article" date="2018" name="Front. Plant Sci.">
        <title>Red Clover (Trifolium pratense) and Zigzag Clover (T. medium) - A Picture of Genomic Similarities and Differences.</title>
        <authorList>
            <person name="Dluhosova J."/>
            <person name="Istvanek J."/>
            <person name="Nedelnik J."/>
            <person name="Repkova J."/>
        </authorList>
    </citation>
    <scope>NUCLEOTIDE SEQUENCE [LARGE SCALE GENOMIC DNA]</scope>
    <source>
        <strain evidence="2">cv. 10/8</strain>
        <tissue evidence="1">Leaf</tissue>
    </source>
</reference>
<comment type="caution">
    <text evidence="1">The sequence shown here is derived from an EMBL/GenBank/DDBJ whole genome shotgun (WGS) entry which is preliminary data.</text>
</comment>
<evidence type="ECO:0000313" key="1">
    <source>
        <dbReference type="EMBL" id="MCI47668.1"/>
    </source>
</evidence>
<name>A0A392SFK8_9FABA</name>
<accession>A0A392SFK8</accession>
<organism evidence="1 2">
    <name type="scientific">Trifolium medium</name>
    <dbReference type="NCBI Taxonomy" id="97028"/>
    <lineage>
        <taxon>Eukaryota</taxon>
        <taxon>Viridiplantae</taxon>
        <taxon>Streptophyta</taxon>
        <taxon>Embryophyta</taxon>
        <taxon>Tracheophyta</taxon>
        <taxon>Spermatophyta</taxon>
        <taxon>Magnoliopsida</taxon>
        <taxon>eudicotyledons</taxon>
        <taxon>Gunneridae</taxon>
        <taxon>Pentapetalae</taxon>
        <taxon>rosids</taxon>
        <taxon>fabids</taxon>
        <taxon>Fabales</taxon>
        <taxon>Fabaceae</taxon>
        <taxon>Papilionoideae</taxon>
        <taxon>50 kb inversion clade</taxon>
        <taxon>NPAAA clade</taxon>
        <taxon>Hologalegina</taxon>
        <taxon>IRL clade</taxon>
        <taxon>Trifolieae</taxon>
        <taxon>Trifolium</taxon>
    </lineage>
</organism>
<sequence>VDQEWVQKYVSEFVVQKLVTQKMVTQKWEVQKVFLQLLERLQLLGFQVLRGESLVQILR</sequence>
<keyword evidence="2" id="KW-1185">Reference proteome</keyword>
<evidence type="ECO:0000313" key="2">
    <source>
        <dbReference type="Proteomes" id="UP000265520"/>
    </source>
</evidence>
<protein>
    <submittedName>
        <fullName evidence="1">Uncharacterized protein</fullName>
    </submittedName>
</protein>
<dbReference type="Proteomes" id="UP000265520">
    <property type="component" value="Unassembled WGS sequence"/>
</dbReference>